<dbReference type="InterPro" id="IPR018551">
    <property type="entry name" value="DUF2007"/>
</dbReference>
<protein>
    <recommendedName>
        <fullName evidence="3">DUF2007 domain-containing protein</fullName>
    </recommendedName>
</protein>
<keyword evidence="2" id="KW-1133">Transmembrane helix</keyword>
<dbReference type="AlphaFoldDB" id="A0A4U1JFT3"/>
<feature type="transmembrane region" description="Helical" evidence="2">
    <location>
        <begin position="344"/>
        <end position="362"/>
    </location>
</feature>
<feature type="domain" description="DUF2007" evidence="3">
    <location>
        <begin position="458"/>
        <end position="512"/>
    </location>
</feature>
<dbReference type="PRINTS" id="PR00303">
    <property type="entry name" value="SECYTRNLCASE"/>
</dbReference>
<dbReference type="Proteomes" id="UP000309215">
    <property type="component" value="Unassembled WGS sequence"/>
</dbReference>
<evidence type="ECO:0000259" key="3">
    <source>
        <dbReference type="Pfam" id="PF09413"/>
    </source>
</evidence>
<organism evidence="4 5">
    <name type="scientific">Polyangium fumosum</name>
    <dbReference type="NCBI Taxonomy" id="889272"/>
    <lineage>
        <taxon>Bacteria</taxon>
        <taxon>Pseudomonadati</taxon>
        <taxon>Myxococcota</taxon>
        <taxon>Polyangia</taxon>
        <taxon>Polyangiales</taxon>
        <taxon>Polyangiaceae</taxon>
        <taxon>Polyangium</taxon>
    </lineage>
</organism>
<evidence type="ECO:0000256" key="2">
    <source>
        <dbReference type="SAM" id="Phobius"/>
    </source>
</evidence>
<feature type="region of interest" description="Disordered" evidence="1">
    <location>
        <begin position="514"/>
        <end position="550"/>
    </location>
</feature>
<dbReference type="OrthoDB" id="5526876at2"/>
<feature type="compositionally biased region" description="Basic and acidic residues" evidence="1">
    <location>
        <begin position="523"/>
        <end position="532"/>
    </location>
</feature>
<dbReference type="Pfam" id="PF09413">
    <property type="entry name" value="DUF2007"/>
    <property type="match status" value="1"/>
</dbReference>
<sequence>MLRPRGVMKFCPNVACPHRQHTGTPAEYDVDRPDCADCGAELADGPAYYAAPMAESAARPLPPGFVSRIVVTVVALAVAIAGPRLVPLPGVDTNVLPPSTSLVNVSMFALGLRPIFAAALLVEVVAWLVPPLRPLRHAGPAGREKLGRAMIFVAMGLALAQAYAISTWMYLAEIGTYHSVLVIGSLLAGMSLLVLLAAWVTRRGLGSGYALLFLVPELVAEGERLYEILTGMITGDPPTAAEIAPILGIPVLLVATTVACSRWPAWRDERVRTRAAGAEPYRRGADAEGAIPPPLRLPASGLAPVLVVASLDALLRMLLKILTAVGLFPFDAIAWYLHRDGGPIAVLLVLTAALVLVFGWQFQTPTARQALWHRVRQFSPASRPLDEGNAEVLAALRKSVLPLCIFVILPLLVDVGPGSSSSFLPLLTVLVLDLVAEIRARSHIEGELVSVWPEQRVFAADMVAAVLRSEGIPVLLRGIHYRTMARFLHPFVPIEVMVPESHAAEATRIVRQILSGEAPPPEVRSDEPDKTTAQKMRQRKKKPAGDEATA</sequence>
<evidence type="ECO:0000313" key="5">
    <source>
        <dbReference type="Proteomes" id="UP000309215"/>
    </source>
</evidence>
<dbReference type="GO" id="GO:0016020">
    <property type="term" value="C:membrane"/>
    <property type="evidence" value="ECO:0007669"/>
    <property type="project" value="InterPro"/>
</dbReference>
<feature type="transmembrane region" description="Helical" evidence="2">
    <location>
        <begin position="318"/>
        <end position="338"/>
    </location>
</feature>
<feature type="transmembrane region" description="Helical" evidence="2">
    <location>
        <begin position="177"/>
        <end position="200"/>
    </location>
</feature>
<feature type="transmembrane region" description="Helical" evidence="2">
    <location>
        <begin position="65"/>
        <end position="86"/>
    </location>
</feature>
<proteinExistence type="predicted"/>
<dbReference type="EMBL" id="SSMQ01000007">
    <property type="protein sequence ID" value="TKD10137.1"/>
    <property type="molecule type" value="Genomic_DNA"/>
</dbReference>
<reference evidence="4 5" key="1">
    <citation type="submission" date="2019-04" db="EMBL/GenBank/DDBJ databases">
        <authorList>
            <person name="Li Y."/>
            <person name="Wang J."/>
        </authorList>
    </citation>
    <scope>NUCLEOTIDE SEQUENCE [LARGE SCALE GENOMIC DNA]</scope>
    <source>
        <strain evidence="4 5">DSM 14668</strain>
    </source>
</reference>
<dbReference type="InterPro" id="IPR002208">
    <property type="entry name" value="SecY/SEC61-alpha"/>
</dbReference>
<dbReference type="InterPro" id="IPR023201">
    <property type="entry name" value="SecY_dom_sf"/>
</dbReference>
<dbReference type="Pfam" id="PF00344">
    <property type="entry name" value="SecY"/>
    <property type="match status" value="1"/>
</dbReference>
<accession>A0A4U1JFT3</accession>
<keyword evidence="2" id="KW-0472">Membrane</keyword>
<gene>
    <name evidence="4" type="ORF">E8A74_08955</name>
</gene>
<evidence type="ECO:0000313" key="4">
    <source>
        <dbReference type="EMBL" id="TKD10137.1"/>
    </source>
</evidence>
<evidence type="ECO:0000256" key="1">
    <source>
        <dbReference type="SAM" id="MobiDB-lite"/>
    </source>
</evidence>
<dbReference type="Gene3D" id="1.10.3370.10">
    <property type="entry name" value="SecY subunit domain"/>
    <property type="match status" value="1"/>
</dbReference>
<comment type="caution">
    <text evidence="4">The sequence shown here is derived from an EMBL/GenBank/DDBJ whole genome shotgun (WGS) entry which is preliminary data.</text>
</comment>
<name>A0A4U1JFT3_9BACT</name>
<feature type="transmembrane region" description="Helical" evidence="2">
    <location>
        <begin position="106"/>
        <end position="129"/>
    </location>
</feature>
<keyword evidence="5" id="KW-1185">Reference proteome</keyword>
<keyword evidence="2" id="KW-0812">Transmembrane</keyword>
<dbReference type="GO" id="GO:0015031">
    <property type="term" value="P:protein transport"/>
    <property type="evidence" value="ECO:0007669"/>
    <property type="project" value="InterPro"/>
</dbReference>
<feature type="transmembrane region" description="Helical" evidence="2">
    <location>
        <begin position="149"/>
        <end position="171"/>
    </location>
</feature>
<dbReference type="SUPFAM" id="SSF103491">
    <property type="entry name" value="Preprotein translocase SecY subunit"/>
    <property type="match status" value="1"/>
</dbReference>